<accession>A0ABX0XU89</accession>
<protein>
    <recommendedName>
        <fullName evidence="2">Anti-sigma factor antagonist</fullName>
    </recommendedName>
</protein>
<dbReference type="CDD" id="cd07043">
    <property type="entry name" value="STAS_anti-anti-sigma_factors"/>
    <property type="match status" value="1"/>
</dbReference>
<dbReference type="PANTHER" id="PTHR33495:SF2">
    <property type="entry name" value="ANTI-SIGMA FACTOR ANTAGONIST TM_1081-RELATED"/>
    <property type="match status" value="1"/>
</dbReference>
<evidence type="ECO:0000259" key="3">
    <source>
        <dbReference type="PROSITE" id="PS50801"/>
    </source>
</evidence>
<dbReference type="InterPro" id="IPR036513">
    <property type="entry name" value="STAS_dom_sf"/>
</dbReference>
<sequence>MRPQEYRGTDPLTLTRSTTSRGAVRLVTAGEIDICNVDRLRTTLESIISEPAVESVTLDLTDLRYIDSMGVSALIFGLRMSQQNGTAFEVVNARGEVRRVLRILGLEPVLAPTA</sequence>
<evidence type="ECO:0000256" key="2">
    <source>
        <dbReference type="RuleBase" id="RU003749"/>
    </source>
</evidence>
<dbReference type="Gene3D" id="3.30.750.24">
    <property type="entry name" value="STAS domain"/>
    <property type="match status" value="1"/>
</dbReference>
<dbReference type="PANTHER" id="PTHR33495">
    <property type="entry name" value="ANTI-SIGMA FACTOR ANTAGONIST TM_1081-RELATED-RELATED"/>
    <property type="match status" value="1"/>
</dbReference>
<comment type="caution">
    <text evidence="4">The sequence shown here is derived from an EMBL/GenBank/DDBJ whole genome shotgun (WGS) entry which is preliminary data.</text>
</comment>
<reference evidence="4 5" key="1">
    <citation type="submission" date="2020-03" db="EMBL/GenBank/DDBJ databases">
        <title>WGS of the type strain of Planosporangium spp.</title>
        <authorList>
            <person name="Thawai C."/>
        </authorList>
    </citation>
    <scope>NUCLEOTIDE SEQUENCE [LARGE SCALE GENOMIC DNA]</scope>
    <source>
        <strain evidence="4 5">TBRC 5610</strain>
    </source>
</reference>
<dbReference type="InterPro" id="IPR002645">
    <property type="entry name" value="STAS_dom"/>
</dbReference>
<name>A0ABX0XU89_9ACTN</name>
<dbReference type="Pfam" id="PF01740">
    <property type="entry name" value="STAS"/>
    <property type="match status" value="1"/>
</dbReference>
<comment type="similarity">
    <text evidence="1 2">Belongs to the anti-sigma-factor antagonist family.</text>
</comment>
<keyword evidence="5" id="KW-1185">Reference proteome</keyword>
<dbReference type="NCBIfam" id="TIGR00377">
    <property type="entry name" value="ant_ant_sig"/>
    <property type="match status" value="1"/>
</dbReference>
<evidence type="ECO:0000313" key="5">
    <source>
        <dbReference type="Proteomes" id="UP000722989"/>
    </source>
</evidence>
<dbReference type="Proteomes" id="UP000722989">
    <property type="component" value="Unassembled WGS sequence"/>
</dbReference>
<proteinExistence type="inferred from homology"/>
<dbReference type="RefSeq" id="WP_167923864.1">
    <property type="nucleotide sequence ID" value="NZ_JAATVY010000002.1"/>
</dbReference>
<dbReference type="SUPFAM" id="SSF52091">
    <property type="entry name" value="SpoIIaa-like"/>
    <property type="match status" value="1"/>
</dbReference>
<dbReference type="PROSITE" id="PS50801">
    <property type="entry name" value="STAS"/>
    <property type="match status" value="1"/>
</dbReference>
<feature type="domain" description="STAS" evidence="3">
    <location>
        <begin position="13"/>
        <end position="114"/>
    </location>
</feature>
<gene>
    <name evidence="4" type="ORF">HC031_04520</name>
</gene>
<evidence type="ECO:0000313" key="4">
    <source>
        <dbReference type="EMBL" id="NJC68995.1"/>
    </source>
</evidence>
<organism evidence="4 5">
    <name type="scientific">Planosporangium thailandense</name>
    <dbReference type="NCBI Taxonomy" id="765197"/>
    <lineage>
        <taxon>Bacteria</taxon>
        <taxon>Bacillati</taxon>
        <taxon>Actinomycetota</taxon>
        <taxon>Actinomycetes</taxon>
        <taxon>Micromonosporales</taxon>
        <taxon>Micromonosporaceae</taxon>
        <taxon>Planosporangium</taxon>
    </lineage>
</organism>
<dbReference type="InterPro" id="IPR003658">
    <property type="entry name" value="Anti-sigma_ant"/>
</dbReference>
<evidence type="ECO:0000256" key="1">
    <source>
        <dbReference type="ARBA" id="ARBA00009013"/>
    </source>
</evidence>
<dbReference type="EMBL" id="JAATVY010000002">
    <property type="protein sequence ID" value="NJC68995.1"/>
    <property type="molecule type" value="Genomic_DNA"/>
</dbReference>